<dbReference type="SUPFAM" id="SSF57667">
    <property type="entry name" value="beta-beta-alpha zinc fingers"/>
    <property type="match status" value="2"/>
</dbReference>
<evidence type="ECO:0000256" key="4">
    <source>
        <dbReference type="ARBA" id="ARBA00022833"/>
    </source>
</evidence>
<dbReference type="AlphaFoldDB" id="A0A1X0R6G2"/>
<sequence>MPVPLEYNSSLRRMSTLTIPKQDINFDTYDFQLCTPQNDIKDTFESKDLEASYCRDFACCGLILNDLHDLLQHYEECHVRLDDDESSLFDSENDSWSSFSFSSFSPEDTASTDEPKSDYIDMLKKKAVAYLYDFYKTGSSSTSGSDDDNEDTEKPSAGKKRPHNQISSGGSTSALDILTQSAVKKLALASSLGNGADFPTSLITNEEFLAQAGAILASANSNMNADKPYKCPVAGCDKAYKNPNGLKYHNQHGHCNLINDDSENLASKPYQCTIGDCGKRYKNLNGLKYHIEHSHMVALNQTLASFGSSLFSLSSLSPSSSSPSSPLSSPSTTSSASSSPMLGAAPITFNLENPTIFPLL</sequence>
<dbReference type="PROSITE" id="PS00028">
    <property type="entry name" value="ZINC_FINGER_C2H2_1"/>
    <property type="match status" value="2"/>
</dbReference>
<feature type="region of interest" description="Disordered" evidence="6">
    <location>
        <begin position="96"/>
        <end position="115"/>
    </location>
</feature>
<proteinExistence type="predicted"/>
<feature type="region of interest" description="Disordered" evidence="6">
    <location>
        <begin position="319"/>
        <end position="339"/>
    </location>
</feature>
<organism evidence="8">
    <name type="scientific">Rhizopus microsporus var. microsporus</name>
    <dbReference type="NCBI Taxonomy" id="86635"/>
    <lineage>
        <taxon>Eukaryota</taxon>
        <taxon>Fungi</taxon>
        <taxon>Fungi incertae sedis</taxon>
        <taxon>Mucoromycota</taxon>
        <taxon>Mucoromycotina</taxon>
        <taxon>Mucoromycetes</taxon>
        <taxon>Mucorales</taxon>
        <taxon>Mucorineae</taxon>
        <taxon>Rhizopodaceae</taxon>
        <taxon>Rhizopus</taxon>
    </lineage>
</organism>
<gene>
    <name evidence="8" type="ORF">BCV72DRAFT_104527</name>
</gene>
<evidence type="ECO:0000256" key="1">
    <source>
        <dbReference type="ARBA" id="ARBA00022723"/>
    </source>
</evidence>
<dbReference type="InterPro" id="IPR013087">
    <property type="entry name" value="Znf_C2H2_type"/>
</dbReference>
<evidence type="ECO:0000256" key="6">
    <source>
        <dbReference type="SAM" id="MobiDB-lite"/>
    </source>
</evidence>
<dbReference type="OrthoDB" id="3269380at2759"/>
<dbReference type="Gene3D" id="3.30.160.60">
    <property type="entry name" value="Classic Zinc Finger"/>
    <property type="match status" value="2"/>
</dbReference>
<evidence type="ECO:0000259" key="7">
    <source>
        <dbReference type="PROSITE" id="PS50157"/>
    </source>
</evidence>
<keyword evidence="3 5" id="KW-0863">Zinc-finger</keyword>
<feature type="domain" description="C2H2-type" evidence="7">
    <location>
        <begin position="270"/>
        <end position="295"/>
    </location>
</feature>
<evidence type="ECO:0000256" key="2">
    <source>
        <dbReference type="ARBA" id="ARBA00022737"/>
    </source>
</evidence>
<keyword evidence="4" id="KW-0862">Zinc</keyword>
<evidence type="ECO:0000256" key="5">
    <source>
        <dbReference type="PROSITE-ProRule" id="PRU00042"/>
    </source>
</evidence>
<feature type="region of interest" description="Disordered" evidence="6">
    <location>
        <begin position="139"/>
        <end position="172"/>
    </location>
</feature>
<dbReference type="GO" id="GO:0005634">
    <property type="term" value="C:nucleus"/>
    <property type="evidence" value="ECO:0007669"/>
    <property type="project" value="TreeGrafter"/>
</dbReference>
<dbReference type="PROSITE" id="PS50157">
    <property type="entry name" value="ZINC_FINGER_C2H2_2"/>
    <property type="match status" value="2"/>
</dbReference>
<evidence type="ECO:0000256" key="3">
    <source>
        <dbReference type="ARBA" id="ARBA00022771"/>
    </source>
</evidence>
<feature type="compositionally biased region" description="Low complexity" evidence="6">
    <location>
        <begin position="96"/>
        <end position="105"/>
    </location>
</feature>
<dbReference type="InterPro" id="IPR036236">
    <property type="entry name" value="Znf_C2H2_sf"/>
</dbReference>
<keyword evidence="2" id="KW-0677">Repeat</keyword>
<protein>
    <recommendedName>
        <fullName evidence="7">C2H2-type domain-containing protein</fullName>
    </recommendedName>
</protein>
<evidence type="ECO:0000313" key="8">
    <source>
        <dbReference type="EMBL" id="ORE07619.1"/>
    </source>
</evidence>
<dbReference type="SMART" id="SM00355">
    <property type="entry name" value="ZnF_C2H2"/>
    <property type="match status" value="2"/>
</dbReference>
<dbReference type="PANTHER" id="PTHR23057">
    <property type="entry name" value="JUXTAPOSED WITH ANOTHER ZINC FINGER PROTEIN 1"/>
    <property type="match status" value="1"/>
</dbReference>
<feature type="domain" description="C2H2-type" evidence="7">
    <location>
        <begin position="229"/>
        <end position="254"/>
    </location>
</feature>
<dbReference type="PANTHER" id="PTHR23057:SF0">
    <property type="entry name" value="JUXTAPOSED WITH ANOTHER ZINC FINGER PROTEIN 1"/>
    <property type="match status" value="1"/>
</dbReference>
<dbReference type="GO" id="GO:0008270">
    <property type="term" value="F:zinc ion binding"/>
    <property type="evidence" value="ECO:0007669"/>
    <property type="project" value="UniProtKB-KW"/>
</dbReference>
<dbReference type="InterPro" id="IPR051580">
    <property type="entry name" value="ZnF-Chromatin_assoc"/>
</dbReference>
<name>A0A1X0R6G2_RHIZD</name>
<dbReference type="VEuPathDB" id="FungiDB:BCV72DRAFT_104527"/>
<keyword evidence="1" id="KW-0479">Metal-binding</keyword>
<dbReference type="EMBL" id="KV921901">
    <property type="protein sequence ID" value="ORE07619.1"/>
    <property type="molecule type" value="Genomic_DNA"/>
</dbReference>
<dbReference type="Pfam" id="PF00096">
    <property type="entry name" value="zf-C2H2"/>
    <property type="match status" value="2"/>
</dbReference>
<reference evidence="8" key="1">
    <citation type="journal article" date="2016" name="Proc. Natl. Acad. Sci. U.S.A.">
        <title>Lipid metabolic changes in an early divergent fungus govern the establishment of a mutualistic symbiosis with endobacteria.</title>
        <authorList>
            <person name="Lastovetsky O.A."/>
            <person name="Gaspar M.L."/>
            <person name="Mondo S.J."/>
            <person name="LaButti K.M."/>
            <person name="Sandor L."/>
            <person name="Grigoriev I.V."/>
            <person name="Henry S.A."/>
            <person name="Pawlowska T.E."/>
        </authorList>
    </citation>
    <scope>NUCLEOTIDE SEQUENCE [LARGE SCALE GENOMIC DNA]</scope>
    <source>
        <strain evidence="8">ATCC 52814</strain>
    </source>
</reference>
<dbReference type="Proteomes" id="UP000242414">
    <property type="component" value="Unassembled WGS sequence"/>
</dbReference>
<accession>A0A1X0R6G2</accession>